<keyword evidence="6 7" id="KW-0472">Membrane</keyword>
<evidence type="ECO:0000256" key="3">
    <source>
        <dbReference type="ARBA" id="ARBA00022475"/>
    </source>
</evidence>
<dbReference type="InterPro" id="IPR051907">
    <property type="entry name" value="DoxX-like_oxidoreductase"/>
</dbReference>
<evidence type="ECO:0000313" key="8">
    <source>
        <dbReference type="EMBL" id="MEQ7847623.1"/>
    </source>
</evidence>
<keyword evidence="9" id="KW-1185">Reference proteome</keyword>
<evidence type="ECO:0000256" key="2">
    <source>
        <dbReference type="ARBA" id="ARBA00006679"/>
    </source>
</evidence>
<dbReference type="Proteomes" id="UP001482520">
    <property type="component" value="Unassembled WGS sequence"/>
</dbReference>
<feature type="transmembrane region" description="Helical" evidence="7">
    <location>
        <begin position="12"/>
        <end position="34"/>
    </location>
</feature>
<protein>
    <submittedName>
        <fullName evidence="8">DoxX family protein</fullName>
    </submittedName>
</protein>
<keyword evidence="4 7" id="KW-0812">Transmembrane</keyword>
<evidence type="ECO:0000256" key="6">
    <source>
        <dbReference type="ARBA" id="ARBA00023136"/>
    </source>
</evidence>
<evidence type="ECO:0000256" key="7">
    <source>
        <dbReference type="SAM" id="Phobius"/>
    </source>
</evidence>
<feature type="transmembrane region" description="Helical" evidence="7">
    <location>
        <begin position="74"/>
        <end position="99"/>
    </location>
</feature>
<evidence type="ECO:0000256" key="5">
    <source>
        <dbReference type="ARBA" id="ARBA00022989"/>
    </source>
</evidence>
<comment type="subcellular location">
    <subcellularLocation>
        <location evidence="1">Cell membrane</location>
        <topology evidence="1">Multi-pass membrane protein</topology>
    </subcellularLocation>
</comment>
<evidence type="ECO:0000256" key="4">
    <source>
        <dbReference type="ARBA" id="ARBA00022692"/>
    </source>
</evidence>
<dbReference type="EMBL" id="JBEGDP010000009">
    <property type="protein sequence ID" value="MEQ7847623.1"/>
    <property type="molecule type" value="Genomic_DNA"/>
</dbReference>
<dbReference type="InterPro" id="IPR032808">
    <property type="entry name" value="DoxX"/>
</dbReference>
<reference evidence="8 9" key="1">
    <citation type="submission" date="2024-02" db="EMBL/GenBank/DDBJ databases">
        <title>Full genome sequence of Nocardioides kribbensis.</title>
        <authorList>
            <person name="Poletto B.L."/>
            <person name="Silva G."/>
            <person name="Galante D."/>
            <person name="Campos K.R."/>
            <person name="Santos M.B.N."/>
            <person name="Sacchi C.T."/>
        </authorList>
    </citation>
    <scope>NUCLEOTIDE SEQUENCE [LARGE SCALE GENOMIC DNA]</scope>
    <source>
        <strain evidence="8 9">O4R</strain>
    </source>
</reference>
<keyword evidence="5 7" id="KW-1133">Transmembrane helix</keyword>
<sequence>MSTVLGNRLPPAAQDVVLLIARLLLGAVLIAHGWQKLVDQGVGATADGFAQLGIPAPTAAAVFAVVAELGGGVLLVLGLLTPVAGLLVAATMAGAWWFVHRGSGLFAAEGGWELVAALGLGALALGVVPGRLALDHVLAGRGARREPAAA</sequence>
<evidence type="ECO:0000313" key="9">
    <source>
        <dbReference type="Proteomes" id="UP001482520"/>
    </source>
</evidence>
<dbReference type="PANTHER" id="PTHR33452:SF1">
    <property type="entry name" value="INNER MEMBRANE PROTEIN YPHA-RELATED"/>
    <property type="match status" value="1"/>
</dbReference>
<feature type="transmembrane region" description="Helical" evidence="7">
    <location>
        <begin position="111"/>
        <end position="134"/>
    </location>
</feature>
<organism evidence="8 9">
    <name type="scientific">Nocardioides kribbensis</name>
    <dbReference type="NCBI Taxonomy" id="305517"/>
    <lineage>
        <taxon>Bacteria</taxon>
        <taxon>Bacillati</taxon>
        <taxon>Actinomycetota</taxon>
        <taxon>Actinomycetes</taxon>
        <taxon>Propionibacteriales</taxon>
        <taxon>Nocardioidaceae</taxon>
        <taxon>Nocardioides</taxon>
    </lineage>
</organism>
<dbReference type="Pfam" id="PF07681">
    <property type="entry name" value="DoxX"/>
    <property type="match status" value="1"/>
</dbReference>
<gene>
    <name evidence="8" type="ORF">V6R90_10060</name>
</gene>
<dbReference type="RefSeq" id="WP_349804575.1">
    <property type="nucleotide sequence ID" value="NZ_JBEGDP010000009.1"/>
</dbReference>
<comment type="similarity">
    <text evidence="2">Belongs to the DoxX family.</text>
</comment>
<name>A0ABV1NYR2_9ACTN</name>
<evidence type="ECO:0000256" key="1">
    <source>
        <dbReference type="ARBA" id="ARBA00004651"/>
    </source>
</evidence>
<comment type="caution">
    <text evidence="8">The sequence shown here is derived from an EMBL/GenBank/DDBJ whole genome shotgun (WGS) entry which is preliminary data.</text>
</comment>
<keyword evidence="3" id="KW-1003">Cell membrane</keyword>
<dbReference type="PANTHER" id="PTHR33452">
    <property type="entry name" value="OXIDOREDUCTASE CATD-RELATED"/>
    <property type="match status" value="1"/>
</dbReference>
<feature type="transmembrane region" description="Helical" evidence="7">
    <location>
        <begin position="49"/>
        <end position="67"/>
    </location>
</feature>
<accession>A0ABV1NYR2</accession>
<proteinExistence type="inferred from homology"/>